<protein>
    <submittedName>
        <fullName evidence="1">Uncharacterized protein</fullName>
    </submittedName>
</protein>
<sequence>MPPTRRPSASAGPMSSSSHTNNVRNHRSNDSQHTFLGSSTQGPSMYASSIAPGATHQQKIISVLVNRLKAKLPLHSGVDLQTVEGDGAVIETVQCLVEMSRDSLDIIGYALTELLDKLAKHTDANAIRSIDVLQSQLFILKVLSVCMASRWHRYADEARAASRNGRSKASTSGTVPSSPAAGGRANKKGRQTTEQLSTPPGFTEPPPLDENCAKYILSLMVVFLRQTAPPEGRLMSSANLSFEATFHDFESIEIDDAPGPPPELFAEGIIGFETDTKLPKSQRPSGISSPSVLSGMGSTLSVAPIPQLNMKFEKTHKVLAKSHFSLNALILKFAGRIIYHLSASNWSVVLQRIRHKIRYLAGSAEDNPDIVDLSLMKHSALDRGRLIQILQECSSLLVNMKSEAKVAVAIPLRTAVWNWIDLFPDEYNDALRSHRRLEGAPERVFDILLESAESSSARALWPTLAVLATISVERTRTDFQVTSRGQAATKSNLQRFINQLLKGAVATSKLRDVSIVCVLDLCRGAARARPEGDLPLRSMASDIVHEIRAILVKFEKQKPFWDSPDEIDVAMFADALVALYRFSPREEIMPLFRTCLEPERSDAVKLVAIKACVTLSVEARSISWQPSIYPLFEQLAGRFRNIFKYGGVRRNEVDDSGTLKRASLRPKAKRFTAESVSDRELMLIGILHLWRSNLEWSFTGLTQSEMEEWMPMALSVWEQQTDASVQYSIALALSHVGVQLDALRPSDPLYATAGPWKLSVTPAAIRTIANALLNSRLELERQRMWAEIGHAFTLTYIQEAPSDSIVRQLQMAPERVPALALLELACAVSLTSADTAVSRLSALCLRNIAIAERQPGVPFPLTLNEELRISRHAIFEQIGDPKAVLTGRVAWQKKVRRLFRTLAHPHPGFIAVWEECYYRWCALTEVVIRGPSDSVTSDAQVPVGDRSLTAEEQQHQWQNLTLFLAACGSSCLLEEEHDPSALQRVIPAELLPDSMRVLKDPQELITNFIMFLIDLLVSDSVMAREISKEALGSELSPRLYGKLMKHLDQVIQDVTTKSDLAWSDHFAIFLDQCFVVLKLLIENAQAQDDVLTIEMTPTLHALAGFINRFNEPASHRIRIKFCALCDSVFTRPDMLARRTDSTSTVRQHILNIVLGWIQKPAGGDTEESRLQHELNVASLRAAVHFLDRLPLRSLDNSSGDEAGHVVNRLFIRYSNLILRVLSFDRTVTSDGESEISALSSPTRSSQQIAELQELVIEALSRLISANTESGVKHSLAMAYDSDLRQRVIFAHVFARVMGQGAKFDTPDTTATAGRSRLCELVKGPDITLALAICEICPTSDVDVIIPVLLNVFDTRESLMTLMKTLIDREVARTDNEAELFRGNSTCTRLLSAFARIHGYQYLRSLIVPLIKTMTSIPPGHGYILDPAKVSQEEIEQNKENVELVASSFLEIISSSLPALPTMFRELCAHIGKAVNEVWPEAKFAALGAFIFLRFISPAIVAPDIVDVEIAKEDVMAMRKGLMMIAKIIQNLANNIFFGKEAHMSILNPFLEEKIVNVTRFLSELNKFEPRAPEDEHDEWVGMTYDDTDTLVLHRFFAKNADKVGKELLSLSKPSAEGDATAINGKRAWTALCGALVELGQPVEIPRVSSIPSSQHRDYLDLISRYHHRNVSPVREIFVETFTGKDEPAVFVLFVSKIDVETLDIELLLYHIFKTLTSAAYLDRAFDIIFDWTSFSVTSQVPIQWLKYCIEMIPSDIRSRFETAYILNPNAAAHKYLRRLYNITSGMHLSNEVRACSSIEELLQYVPATCAAPLVYATSLEQEQCDQFDEITMRHSHHMRMPVSIEVGVSHLRIISDKAHTISPSLACKSVEIIPLQDISDVYNVSTGLDPSEFIIRKTRQSVTAIRAAKGHMRSIAISGTERFSRLSNVSAALLHISMLNMGLDNDELSGASYELLSAIVGSFNIDGNPILTVKGLWVGGSVSPILFNLSDRIATLLPQLTLDFITEVCTTMDKSEQAQKLHCMAYMSPWLKNLVHFVDPTSPSFDHSGAKLRDCIRLLIDLTIADPPIIPSSQRMIWSEMARLDTAVVNVALDELMRAAIDGGAGSQRCEMIALIIVPLSSINVRGMILSKMRKALGKASVKPTKTLAENSHWNEIAALSRLALVASQQAKHPTLSQLYLPELIHMVTLTAATGEPIVRSTIWGLVMDLLQSLWMARSSDPIAGPDIKHLHEEGSNVDTLRLFGLSRASWSSELVNADPQTDKDALDNQEGLTQFLLRVMEAAAQTRGLLNVWRARWMSLVTATAFQVSPTIQARAFVVLGALATADVDDDFFYQMLVALRNALSASSEAVPISVVSMLRCLSSVVPALVPNSRYLAQVFWLAVALLESSHIAFYPEAANLLRVAVESLGAQGLLRERGVAPTLLDQRAAMEEVAVQLDQLLGISFEDSFSFSMAAVIFKGVRPHFLRPTAVELLRSFLRVSSRATVDYDEPPNEGPGGAIAPDALGYFLALLPVSTTPSAYRQLLMDANADAYWLLDDGVDAADELGTVPRVSLDLLGIADFDVALLVVSFISTMLGSNQGDNAETEILFCLLADIALAYPDVLAITYEGLQDRVTTAFANSSNPAVLSAASSIFHVALQDPPTTSATYNGSMSTLNTVEESSVHGPGQGQVQALQKLNMAGLANAFIFLSNNRSVTKWIAELVSRIIE</sequence>
<evidence type="ECO:0000313" key="2">
    <source>
        <dbReference type="Proteomes" id="UP000814033"/>
    </source>
</evidence>
<gene>
    <name evidence="1" type="ORF">FA95DRAFT_1647858</name>
</gene>
<reference evidence="1" key="1">
    <citation type="submission" date="2021-02" db="EMBL/GenBank/DDBJ databases">
        <authorList>
            <consortium name="DOE Joint Genome Institute"/>
            <person name="Ahrendt S."/>
            <person name="Looney B.P."/>
            <person name="Miyauchi S."/>
            <person name="Morin E."/>
            <person name="Drula E."/>
            <person name="Courty P.E."/>
            <person name="Chicoki N."/>
            <person name="Fauchery L."/>
            <person name="Kohler A."/>
            <person name="Kuo A."/>
            <person name="Labutti K."/>
            <person name="Pangilinan J."/>
            <person name="Lipzen A."/>
            <person name="Riley R."/>
            <person name="Andreopoulos W."/>
            <person name="He G."/>
            <person name="Johnson J."/>
            <person name="Barry K.W."/>
            <person name="Grigoriev I.V."/>
            <person name="Nagy L."/>
            <person name="Hibbett D."/>
            <person name="Henrissat B."/>
            <person name="Matheny P.B."/>
            <person name="Labbe J."/>
            <person name="Martin F."/>
        </authorList>
    </citation>
    <scope>NUCLEOTIDE SEQUENCE</scope>
    <source>
        <strain evidence="1">FP105234-sp</strain>
    </source>
</reference>
<reference evidence="1" key="2">
    <citation type="journal article" date="2022" name="New Phytol.">
        <title>Evolutionary transition to the ectomycorrhizal habit in the genomes of a hyperdiverse lineage of mushroom-forming fungi.</title>
        <authorList>
            <person name="Looney B."/>
            <person name="Miyauchi S."/>
            <person name="Morin E."/>
            <person name="Drula E."/>
            <person name="Courty P.E."/>
            <person name="Kohler A."/>
            <person name="Kuo A."/>
            <person name="LaButti K."/>
            <person name="Pangilinan J."/>
            <person name="Lipzen A."/>
            <person name="Riley R."/>
            <person name="Andreopoulos W."/>
            <person name="He G."/>
            <person name="Johnson J."/>
            <person name="Nolan M."/>
            <person name="Tritt A."/>
            <person name="Barry K.W."/>
            <person name="Grigoriev I.V."/>
            <person name="Nagy L.G."/>
            <person name="Hibbett D."/>
            <person name="Henrissat B."/>
            <person name="Matheny P.B."/>
            <person name="Labbe J."/>
            <person name="Martin F.M."/>
        </authorList>
    </citation>
    <scope>NUCLEOTIDE SEQUENCE</scope>
    <source>
        <strain evidence="1">FP105234-sp</strain>
    </source>
</reference>
<organism evidence="1 2">
    <name type="scientific">Auriscalpium vulgare</name>
    <dbReference type="NCBI Taxonomy" id="40419"/>
    <lineage>
        <taxon>Eukaryota</taxon>
        <taxon>Fungi</taxon>
        <taxon>Dikarya</taxon>
        <taxon>Basidiomycota</taxon>
        <taxon>Agaricomycotina</taxon>
        <taxon>Agaricomycetes</taxon>
        <taxon>Russulales</taxon>
        <taxon>Auriscalpiaceae</taxon>
        <taxon>Auriscalpium</taxon>
    </lineage>
</organism>
<proteinExistence type="predicted"/>
<name>A0ACB8R903_9AGAM</name>
<accession>A0ACB8R903</accession>
<dbReference type="EMBL" id="MU276179">
    <property type="protein sequence ID" value="KAI0040644.1"/>
    <property type="molecule type" value="Genomic_DNA"/>
</dbReference>
<comment type="caution">
    <text evidence="1">The sequence shown here is derived from an EMBL/GenBank/DDBJ whole genome shotgun (WGS) entry which is preliminary data.</text>
</comment>
<evidence type="ECO:0000313" key="1">
    <source>
        <dbReference type="EMBL" id="KAI0040644.1"/>
    </source>
</evidence>
<dbReference type="Proteomes" id="UP000814033">
    <property type="component" value="Unassembled WGS sequence"/>
</dbReference>
<keyword evidence="2" id="KW-1185">Reference proteome</keyword>